<evidence type="ECO:0000313" key="19">
    <source>
        <dbReference type="Proteomes" id="UP000798488"/>
    </source>
</evidence>
<dbReference type="Pfam" id="PF05362">
    <property type="entry name" value="Lon_C"/>
    <property type="match status" value="1"/>
</dbReference>
<dbReference type="GO" id="GO:0006515">
    <property type="term" value="P:protein quality control for misfolded or incompletely synthesized proteins"/>
    <property type="evidence" value="ECO:0007669"/>
    <property type="project" value="UniProtKB-UniRule"/>
</dbReference>
<keyword evidence="7 9" id="KW-0067">ATP-binding</keyword>
<dbReference type="InterPro" id="IPR014721">
    <property type="entry name" value="Ribsml_uS5_D2-typ_fold_subgr"/>
</dbReference>
<evidence type="ECO:0000313" key="18">
    <source>
        <dbReference type="EMBL" id="KAF1085645.1"/>
    </source>
</evidence>
<dbReference type="PROSITE" id="PS01046">
    <property type="entry name" value="LON_SER"/>
    <property type="match status" value="1"/>
</dbReference>
<dbReference type="Gene3D" id="1.20.58.1480">
    <property type="match status" value="1"/>
</dbReference>
<evidence type="ECO:0000256" key="9">
    <source>
        <dbReference type="HAMAP-Rule" id="MF_01973"/>
    </source>
</evidence>
<dbReference type="Proteomes" id="UP000798488">
    <property type="component" value="Unassembled WGS sequence"/>
</dbReference>
<evidence type="ECO:0000256" key="2">
    <source>
        <dbReference type="ARBA" id="ARBA00022490"/>
    </source>
</evidence>
<feature type="domain" description="Lon N-terminal" evidence="17">
    <location>
        <begin position="9"/>
        <end position="202"/>
    </location>
</feature>
<dbReference type="Pfam" id="PF00004">
    <property type="entry name" value="AAA"/>
    <property type="match status" value="1"/>
</dbReference>
<dbReference type="FunFam" id="3.30.230.10:FF:000010">
    <property type="entry name" value="Lon protease"/>
    <property type="match status" value="1"/>
</dbReference>
<comment type="caution">
    <text evidence="18">The sequence shown here is derived from an EMBL/GenBank/DDBJ whole genome shotgun (WGS) entry which is preliminary data.</text>
</comment>
<dbReference type="GO" id="GO:0004252">
    <property type="term" value="F:serine-type endopeptidase activity"/>
    <property type="evidence" value="ECO:0007669"/>
    <property type="project" value="UniProtKB-UniRule"/>
</dbReference>
<accession>A0A9D3AWM7</accession>
<feature type="active site" evidence="9 11">
    <location>
        <position position="677"/>
    </location>
</feature>
<keyword evidence="6 9" id="KW-0720">Serine protease</keyword>
<dbReference type="InterPro" id="IPR027065">
    <property type="entry name" value="Lon_Prtase"/>
</dbReference>
<dbReference type="SUPFAM" id="SSF88697">
    <property type="entry name" value="PUA domain-like"/>
    <property type="match status" value="1"/>
</dbReference>
<dbReference type="PROSITE" id="PS51787">
    <property type="entry name" value="LON_N"/>
    <property type="match status" value="1"/>
</dbReference>
<keyword evidence="4 9" id="KW-0547">Nucleotide-binding</keyword>
<dbReference type="InterPro" id="IPR004815">
    <property type="entry name" value="Lon_bac/euk-typ"/>
</dbReference>
<evidence type="ECO:0000259" key="17">
    <source>
        <dbReference type="PROSITE" id="PS51787"/>
    </source>
</evidence>
<dbReference type="InterPro" id="IPR046336">
    <property type="entry name" value="Lon_prtase_N_sf"/>
</dbReference>
<evidence type="ECO:0000256" key="5">
    <source>
        <dbReference type="ARBA" id="ARBA00022801"/>
    </source>
</evidence>
<evidence type="ECO:0000256" key="6">
    <source>
        <dbReference type="ARBA" id="ARBA00022825"/>
    </source>
</evidence>
<gene>
    <name evidence="18" type="primary">lon1</name>
    <name evidence="9" type="synonym">lon</name>
    <name evidence="18" type="ORF">SPSYN_01788</name>
</gene>
<keyword evidence="5 9" id="KW-0378">Hydrolase</keyword>
<dbReference type="InterPro" id="IPR003111">
    <property type="entry name" value="Lon_prtase_N"/>
</dbReference>
<dbReference type="InterPro" id="IPR027543">
    <property type="entry name" value="Lon_bac"/>
</dbReference>
<dbReference type="Gene3D" id="1.10.8.60">
    <property type="match status" value="1"/>
</dbReference>
<comment type="function">
    <text evidence="9">ATP-dependent serine protease that mediates the selective degradation of mutant and abnormal proteins as well as certain short-lived regulatory proteins. Required for cellular homeostasis and for survival from DNA damage and developmental changes induced by stress. Degrades polypeptides processively to yield small peptide fragments that are 5 to 10 amino acids long. Binds to DNA in a double-stranded, site-specific manner.</text>
</comment>
<dbReference type="RefSeq" id="WP_161822084.1">
    <property type="nucleotide sequence ID" value="NZ_LSRS01000003.1"/>
</dbReference>
<dbReference type="Gene3D" id="3.30.230.10">
    <property type="match status" value="1"/>
</dbReference>
<dbReference type="HAMAP" id="MF_01973">
    <property type="entry name" value="lon_bact"/>
    <property type="match status" value="1"/>
</dbReference>
<dbReference type="PROSITE" id="PS51786">
    <property type="entry name" value="LON_PROTEOLYTIC"/>
    <property type="match status" value="1"/>
</dbReference>
<dbReference type="GO" id="GO:0043565">
    <property type="term" value="F:sequence-specific DNA binding"/>
    <property type="evidence" value="ECO:0007669"/>
    <property type="project" value="UniProtKB-UniRule"/>
</dbReference>
<dbReference type="GO" id="GO:0005524">
    <property type="term" value="F:ATP binding"/>
    <property type="evidence" value="ECO:0007669"/>
    <property type="project" value="UniProtKB-UniRule"/>
</dbReference>
<dbReference type="Gene3D" id="1.20.5.5270">
    <property type="match status" value="1"/>
</dbReference>
<feature type="binding site" evidence="9 12">
    <location>
        <begin position="354"/>
        <end position="361"/>
    </location>
    <ligand>
        <name>ATP</name>
        <dbReference type="ChEBI" id="CHEBI:30616"/>
    </ligand>
</feature>
<feature type="region of interest" description="Disordered" evidence="15">
    <location>
        <begin position="778"/>
        <end position="808"/>
    </location>
</feature>
<comment type="induction">
    <text evidence="9">By heat shock.</text>
</comment>
<dbReference type="InterPro" id="IPR015947">
    <property type="entry name" value="PUA-like_sf"/>
</dbReference>
<dbReference type="PANTHER" id="PTHR10046">
    <property type="entry name" value="ATP DEPENDENT LON PROTEASE FAMILY MEMBER"/>
    <property type="match status" value="1"/>
</dbReference>
<dbReference type="CDD" id="cd19500">
    <property type="entry name" value="RecA-like_Lon"/>
    <property type="match status" value="1"/>
</dbReference>
<dbReference type="Gene3D" id="3.40.50.300">
    <property type="entry name" value="P-loop containing nucleotide triphosphate hydrolases"/>
    <property type="match status" value="1"/>
</dbReference>
<keyword evidence="3 9" id="KW-0645">Protease</keyword>
<dbReference type="InterPro" id="IPR003959">
    <property type="entry name" value="ATPase_AAA_core"/>
</dbReference>
<evidence type="ECO:0000256" key="13">
    <source>
        <dbReference type="PROSITE-ProRule" id="PRU01122"/>
    </source>
</evidence>
<evidence type="ECO:0000256" key="3">
    <source>
        <dbReference type="ARBA" id="ARBA00022670"/>
    </source>
</evidence>
<comment type="subcellular location">
    <subcellularLocation>
        <location evidence="1 9 10">Cytoplasm</location>
    </subcellularLocation>
</comment>
<dbReference type="GO" id="GO:0016887">
    <property type="term" value="F:ATP hydrolysis activity"/>
    <property type="evidence" value="ECO:0007669"/>
    <property type="project" value="UniProtKB-UniRule"/>
</dbReference>
<dbReference type="InterPro" id="IPR008268">
    <property type="entry name" value="Peptidase_S16_AS"/>
</dbReference>
<evidence type="ECO:0000256" key="11">
    <source>
        <dbReference type="PIRSR" id="PIRSR001174-1"/>
    </source>
</evidence>
<dbReference type="FunFam" id="3.40.50.300:FF:000382">
    <property type="entry name" value="Lon protease homolog 2, peroxisomal"/>
    <property type="match status" value="1"/>
</dbReference>
<dbReference type="FunFam" id="1.20.5.5270:FF:000002">
    <property type="entry name" value="Lon protease homolog"/>
    <property type="match status" value="1"/>
</dbReference>
<dbReference type="EMBL" id="LSRS01000003">
    <property type="protein sequence ID" value="KAF1085645.1"/>
    <property type="molecule type" value="Genomic_DNA"/>
</dbReference>
<dbReference type="InterPro" id="IPR008269">
    <property type="entry name" value="Lon_proteolytic"/>
</dbReference>
<name>A0A9D3AWM7_9FIRM</name>
<evidence type="ECO:0000256" key="4">
    <source>
        <dbReference type="ARBA" id="ARBA00022741"/>
    </source>
</evidence>
<dbReference type="GO" id="GO:0005737">
    <property type="term" value="C:cytoplasm"/>
    <property type="evidence" value="ECO:0007669"/>
    <property type="project" value="UniProtKB-SubCell"/>
</dbReference>
<keyword evidence="8 9" id="KW-0346">Stress response</keyword>
<comment type="subunit">
    <text evidence="9 10">Homohexamer. Organized in a ring with a central cavity.</text>
</comment>
<keyword evidence="19" id="KW-1185">Reference proteome</keyword>
<dbReference type="InterPro" id="IPR020568">
    <property type="entry name" value="Ribosomal_Su5_D2-typ_SF"/>
</dbReference>
<reference evidence="18" key="1">
    <citation type="submission" date="2016-02" db="EMBL/GenBank/DDBJ databases">
        <title>Draft Genome Sequence of Sporotomaculum syntrophicum Strain FB, a Syntrophic Benzoate Degrader.</title>
        <authorList>
            <person name="Nobu M.K."/>
            <person name="Narihiro T."/>
            <person name="Qiu Y.-L."/>
            <person name="Ohashi A."/>
            <person name="Liu W.-T."/>
            <person name="Yuji S."/>
        </authorList>
    </citation>
    <scope>NUCLEOTIDE SEQUENCE</scope>
    <source>
        <strain evidence="18">FB</strain>
    </source>
</reference>
<dbReference type="SMART" id="SM00464">
    <property type="entry name" value="LON"/>
    <property type="match status" value="1"/>
</dbReference>
<feature type="active site" evidence="9 11">
    <location>
        <position position="720"/>
    </location>
</feature>
<dbReference type="Gene3D" id="2.30.130.40">
    <property type="entry name" value="LON domain-like"/>
    <property type="match status" value="1"/>
</dbReference>
<dbReference type="NCBIfam" id="NF008053">
    <property type="entry name" value="PRK10787.1"/>
    <property type="match status" value="1"/>
</dbReference>
<evidence type="ECO:0000256" key="7">
    <source>
        <dbReference type="ARBA" id="ARBA00022840"/>
    </source>
</evidence>
<evidence type="ECO:0000256" key="15">
    <source>
        <dbReference type="SAM" id="MobiDB-lite"/>
    </source>
</evidence>
<dbReference type="OrthoDB" id="9803599at2"/>
<dbReference type="PRINTS" id="PR00830">
    <property type="entry name" value="ENDOLAPTASE"/>
</dbReference>
<evidence type="ECO:0000256" key="1">
    <source>
        <dbReference type="ARBA" id="ARBA00004496"/>
    </source>
</evidence>
<keyword evidence="2 9" id="KW-0963">Cytoplasm</keyword>
<comment type="similarity">
    <text evidence="9 10 13 14">Belongs to the peptidase S16 family.</text>
</comment>
<dbReference type="SUPFAM" id="SSF54211">
    <property type="entry name" value="Ribosomal protein S5 domain 2-like"/>
    <property type="match status" value="1"/>
</dbReference>
<dbReference type="InterPro" id="IPR054594">
    <property type="entry name" value="Lon_lid"/>
</dbReference>
<dbReference type="InterPro" id="IPR027417">
    <property type="entry name" value="P-loop_NTPase"/>
</dbReference>
<dbReference type="EC" id="3.4.21.53" evidence="9 10"/>
<protein>
    <recommendedName>
        <fullName evidence="9 10">Lon protease</fullName>
        <ecNumber evidence="9 10">3.4.21.53</ecNumber>
    </recommendedName>
    <alternativeName>
        <fullName evidence="9">ATP-dependent protease La</fullName>
    </alternativeName>
</protein>
<dbReference type="GO" id="GO:0004176">
    <property type="term" value="F:ATP-dependent peptidase activity"/>
    <property type="evidence" value="ECO:0007669"/>
    <property type="project" value="UniProtKB-UniRule"/>
</dbReference>
<organism evidence="18 19">
    <name type="scientific">Sporotomaculum syntrophicum</name>
    <dbReference type="NCBI Taxonomy" id="182264"/>
    <lineage>
        <taxon>Bacteria</taxon>
        <taxon>Bacillati</taxon>
        <taxon>Bacillota</taxon>
        <taxon>Clostridia</taxon>
        <taxon>Eubacteriales</taxon>
        <taxon>Desulfallaceae</taxon>
        <taxon>Sporotomaculum</taxon>
    </lineage>
</organism>
<dbReference type="PIRSF" id="PIRSF001174">
    <property type="entry name" value="Lon_proteas"/>
    <property type="match status" value="1"/>
</dbReference>
<feature type="domain" description="Lon proteolytic" evidence="16">
    <location>
        <begin position="590"/>
        <end position="771"/>
    </location>
</feature>
<dbReference type="AlphaFoldDB" id="A0A9D3AWM7"/>
<evidence type="ECO:0000256" key="10">
    <source>
        <dbReference type="PIRNR" id="PIRNR001174"/>
    </source>
</evidence>
<dbReference type="SMART" id="SM00382">
    <property type="entry name" value="AAA"/>
    <property type="match status" value="1"/>
</dbReference>
<evidence type="ECO:0000256" key="14">
    <source>
        <dbReference type="RuleBase" id="RU000591"/>
    </source>
</evidence>
<dbReference type="Pfam" id="PF22667">
    <property type="entry name" value="Lon_lid"/>
    <property type="match status" value="1"/>
</dbReference>
<proteinExistence type="evidence at transcript level"/>
<evidence type="ECO:0000256" key="12">
    <source>
        <dbReference type="PIRSR" id="PIRSR001174-2"/>
    </source>
</evidence>
<dbReference type="SUPFAM" id="SSF52540">
    <property type="entry name" value="P-loop containing nucleoside triphosphate hydrolases"/>
    <property type="match status" value="1"/>
</dbReference>
<dbReference type="GO" id="GO:0034605">
    <property type="term" value="P:cellular response to heat"/>
    <property type="evidence" value="ECO:0007669"/>
    <property type="project" value="UniProtKB-UniRule"/>
</dbReference>
<comment type="catalytic activity">
    <reaction evidence="9 10 13">
        <text>Hydrolysis of proteins in presence of ATP.</text>
        <dbReference type="EC" id="3.4.21.53"/>
    </reaction>
</comment>
<sequence>MSPVETRVLPLLPLRGILVFPYMVIHLDVGREKSVQAIEEAMVKEKAIFLATQKEAQTDDPVEKDIYTVGTVAEVKQLLKLPGGTIRVLVEGIARAKINKYISNEPFFSVEVDQYIEEPDKSPQVEALMRNLVTQFEQYVKLSKKIPPETVVTVVNIDDPGRLADIVASHLTLRIEDKQSILEAIDIVERLDKLCAILARELEIVEMERKINVRVRKQMEKTQKEYYLREQIKAIQRELGEKDDRVAEGEELREKIAKSKLPKEVEEKAIKEVERLEKMPPMAAEATVVRNYLDWLLALPWSKSTKDRLDINLAETVLNEDHYGLDIVKERILEYLAIRKLSKKMKGPIICFVGPPGVGKTSLGRSIARALDRKFVRISLGGMRDEAEIRGHRRTYVGAMPGRIIQGMKTAGTKNPVFLLDEIDKMSMDFRGDPSSALLEVLDPEQNNCFSDHYIETPYDLSNVMFITTANIQHNIPRPLLDRMEIINISGYTEEEKVQIAMRHLLQKQIKEHGLNDDMLQISENTIRRVIREYTRESGVRSLERNIASLCRKAAKQIVSGKAEKVKITVQNLEQFLGRPKYRYGIAELEDQVGVATGLAWTEVGGDTLAIEITTYKGRGKLTLTGKLGDVMKESAQASYSFVRSRALELGIKDEMFEKYDIHVHVPEGAIPKDGPSAGITMAVALASALTGRPVRHDLAMTGEITLRGRVLPIGGLKEKVLAAHRAGIKTVLLPVDNRKDIEEIPNNIRKQLELIPVEHMDEVLSIALRDIEFSPKTEQIEPPPQVQYGNVIETDGGTELPNENNFS</sequence>
<evidence type="ECO:0000259" key="16">
    <source>
        <dbReference type="PROSITE" id="PS51786"/>
    </source>
</evidence>
<evidence type="ECO:0000256" key="8">
    <source>
        <dbReference type="ARBA" id="ARBA00023016"/>
    </source>
</evidence>
<dbReference type="NCBIfam" id="TIGR00763">
    <property type="entry name" value="lon"/>
    <property type="match status" value="1"/>
</dbReference>
<dbReference type="InterPro" id="IPR003593">
    <property type="entry name" value="AAA+_ATPase"/>
</dbReference>
<dbReference type="Pfam" id="PF02190">
    <property type="entry name" value="LON_substr_bdg"/>
    <property type="match status" value="1"/>
</dbReference>